<dbReference type="RefSeq" id="WP_148393560.1">
    <property type="nucleotide sequence ID" value="NZ_JBBMFP010000019.1"/>
</dbReference>
<keyword evidence="5" id="KW-0663">Pyridoxal phosphate</keyword>
<keyword evidence="3 6" id="KW-0032">Aminotransferase</keyword>
<dbReference type="GO" id="GO:0008483">
    <property type="term" value="F:transaminase activity"/>
    <property type="evidence" value="ECO:0007669"/>
    <property type="project" value="UniProtKB-KW"/>
</dbReference>
<dbReference type="InterPro" id="IPR015424">
    <property type="entry name" value="PyrdxlP-dep_Trfase"/>
</dbReference>
<dbReference type="EC" id="2.6.1.-" evidence="6"/>
<dbReference type="PANTHER" id="PTHR46383">
    <property type="entry name" value="ASPARTATE AMINOTRANSFERASE"/>
    <property type="match status" value="1"/>
</dbReference>
<keyword evidence="4 6" id="KW-0808">Transferase</keyword>
<dbReference type="Gene3D" id="3.90.1150.10">
    <property type="entry name" value="Aspartate Aminotransferase, domain 1"/>
    <property type="match status" value="1"/>
</dbReference>
<dbReference type="Gene3D" id="3.40.640.10">
    <property type="entry name" value="Type I PLP-dependent aspartate aminotransferase-like (Major domain)"/>
    <property type="match status" value="1"/>
</dbReference>
<comment type="cofactor">
    <cofactor evidence="1 6">
        <name>pyridoxal 5'-phosphate</name>
        <dbReference type="ChEBI" id="CHEBI:597326"/>
    </cofactor>
</comment>
<keyword evidence="9" id="KW-1185">Reference proteome</keyword>
<evidence type="ECO:0000256" key="5">
    <source>
        <dbReference type="ARBA" id="ARBA00022898"/>
    </source>
</evidence>
<accession>A0ABV1DTG3</accession>
<reference evidence="8 9" key="1">
    <citation type="submission" date="2024-03" db="EMBL/GenBank/DDBJ databases">
        <title>Human intestinal bacterial collection.</title>
        <authorList>
            <person name="Pauvert C."/>
            <person name="Hitch T.C.A."/>
            <person name="Clavel T."/>
        </authorList>
    </citation>
    <scope>NUCLEOTIDE SEQUENCE [LARGE SCALE GENOMIC DNA]</scope>
    <source>
        <strain evidence="8 9">CLA-SR-H028</strain>
    </source>
</reference>
<name>A0ABV1DTG3_9FIRM</name>
<dbReference type="InterPro" id="IPR050596">
    <property type="entry name" value="AspAT/PAT-like"/>
</dbReference>
<dbReference type="PROSITE" id="PS00105">
    <property type="entry name" value="AA_TRANSFER_CLASS_1"/>
    <property type="match status" value="1"/>
</dbReference>
<dbReference type="EMBL" id="JBBMFP010000019">
    <property type="protein sequence ID" value="MEQ2433053.1"/>
    <property type="molecule type" value="Genomic_DNA"/>
</dbReference>
<protein>
    <recommendedName>
        <fullName evidence="6">Aminotransferase</fullName>
        <ecNumber evidence="6">2.6.1.-</ecNumber>
    </recommendedName>
</protein>
<evidence type="ECO:0000259" key="7">
    <source>
        <dbReference type="Pfam" id="PF00155"/>
    </source>
</evidence>
<comment type="caution">
    <text evidence="8">The sequence shown here is derived from an EMBL/GenBank/DDBJ whole genome shotgun (WGS) entry which is preliminary data.</text>
</comment>
<evidence type="ECO:0000313" key="8">
    <source>
        <dbReference type="EMBL" id="MEQ2433053.1"/>
    </source>
</evidence>
<organism evidence="8 9">
    <name type="scientific">Blautia caccae</name>
    <dbReference type="NCBI Taxonomy" id="3133175"/>
    <lineage>
        <taxon>Bacteria</taxon>
        <taxon>Bacillati</taxon>
        <taxon>Bacillota</taxon>
        <taxon>Clostridia</taxon>
        <taxon>Lachnospirales</taxon>
        <taxon>Lachnospiraceae</taxon>
        <taxon>Blautia</taxon>
    </lineage>
</organism>
<dbReference type="InterPro" id="IPR015421">
    <property type="entry name" value="PyrdxlP-dep_Trfase_major"/>
</dbReference>
<feature type="domain" description="Aminotransferase class I/classII large" evidence="7">
    <location>
        <begin position="29"/>
        <end position="378"/>
    </location>
</feature>
<dbReference type="InterPro" id="IPR004839">
    <property type="entry name" value="Aminotransferase_I/II_large"/>
</dbReference>
<evidence type="ECO:0000256" key="3">
    <source>
        <dbReference type="ARBA" id="ARBA00022576"/>
    </source>
</evidence>
<dbReference type="InterPro" id="IPR015422">
    <property type="entry name" value="PyrdxlP-dep_Trfase_small"/>
</dbReference>
<dbReference type="InterPro" id="IPR004838">
    <property type="entry name" value="NHTrfase_class1_PyrdxlP-BS"/>
</dbReference>
<dbReference type="Pfam" id="PF00155">
    <property type="entry name" value="Aminotran_1_2"/>
    <property type="match status" value="1"/>
</dbReference>
<dbReference type="PANTHER" id="PTHR46383:SF3">
    <property type="entry name" value="ASPARTATE AMINOTRANSFERASE-RELATED"/>
    <property type="match status" value="1"/>
</dbReference>
<evidence type="ECO:0000256" key="6">
    <source>
        <dbReference type="RuleBase" id="RU000481"/>
    </source>
</evidence>
<evidence type="ECO:0000313" key="9">
    <source>
        <dbReference type="Proteomes" id="UP001457898"/>
    </source>
</evidence>
<comment type="similarity">
    <text evidence="2 6">Belongs to the class-I pyridoxal-phosphate-dependent aminotransferase family.</text>
</comment>
<evidence type="ECO:0000256" key="4">
    <source>
        <dbReference type="ARBA" id="ARBA00022679"/>
    </source>
</evidence>
<gene>
    <name evidence="8" type="ORF">WMO65_18825</name>
</gene>
<dbReference type="CDD" id="cd00609">
    <property type="entry name" value="AAT_like"/>
    <property type="match status" value="1"/>
</dbReference>
<dbReference type="SUPFAM" id="SSF53383">
    <property type="entry name" value="PLP-dependent transferases"/>
    <property type="match status" value="1"/>
</dbReference>
<sequence>MREFVTEKVKQIKPSGIRKFFDIVSEMPDAISLGVGEPDFDTPWHIREEGIRSLKAGKTFYTSNAGLMPLRQEISRYIEDRLQLTYDPASEIMVTVGGSEAIDIAFRTVLESGDEVIIPEPAFVSYVPCVQLAGGVPVTIPLKAENAFRLKPRELEAAITPKTKVLLLSYPNNPTGAIMEKEDLEALLGIIEKHDLLVISDEIYSELTYNSRHVSIASLPGMRKRCVVINGFSKSYAMTGWRLGYALAPKEIMEQMVKLHQFAIMSSPTTSQYAAVSALKNGNSDVMEMRLAYDQRRRFLLHEMERLQIPCFEPRGAFYIFPDISEFGMSSEEFATELLREEKVAVVPGSAFGDCGEGFIRISYAYSIEELKAALARIEAFLKKIRQNK</sequence>
<dbReference type="Proteomes" id="UP001457898">
    <property type="component" value="Unassembled WGS sequence"/>
</dbReference>
<evidence type="ECO:0000256" key="2">
    <source>
        <dbReference type="ARBA" id="ARBA00007441"/>
    </source>
</evidence>
<proteinExistence type="inferred from homology"/>
<evidence type="ECO:0000256" key="1">
    <source>
        <dbReference type="ARBA" id="ARBA00001933"/>
    </source>
</evidence>